<evidence type="ECO:0000313" key="2">
    <source>
        <dbReference type="EMBL" id="GBM80957.1"/>
    </source>
</evidence>
<name>A0A4Y2IT48_ARAVE</name>
<feature type="region of interest" description="Disordered" evidence="1">
    <location>
        <begin position="14"/>
        <end position="43"/>
    </location>
</feature>
<proteinExistence type="predicted"/>
<evidence type="ECO:0000313" key="3">
    <source>
        <dbReference type="Proteomes" id="UP000499080"/>
    </source>
</evidence>
<feature type="non-terminal residue" evidence="2">
    <location>
        <position position="54"/>
    </location>
</feature>
<organism evidence="2 3">
    <name type="scientific">Araneus ventricosus</name>
    <name type="common">Orbweaver spider</name>
    <name type="synonym">Epeira ventricosa</name>
    <dbReference type="NCBI Taxonomy" id="182803"/>
    <lineage>
        <taxon>Eukaryota</taxon>
        <taxon>Metazoa</taxon>
        <taxon>Ecdysozoa</taxon>
        <taxon>Arthropoda</taxon>
        <taxon>Chelicerata</taxon>
        <taxon>Arachnida</taxon>
        <taxon>Araneae</taxon>
        <taxon>Araneomorphae</taxon>
        <taxon>Entelegynae</taxon>
        <taxon>Araneoidea</taxon>
        <taxon>Araneidae</taxon>
        <taxon>Araneus</taxon>
    </lineage>
</organism>
<comment type="caution">
    <text evidence="2">The sequence shown here is derived from an EMBL/GenBank/DDBJ whole genome shotgun (WGS) entry which is preliminary data.</text>
</comment>
<gene>
    <name evidence="2" type="ORF">AVEN_223742_1</name>
</gene>
<sequence>MSALLSFRLTNTNQGRTVDHGNEIPIPMGHGRTEGRAGGGPAKVAACTHGGGGC</sequence>
<reference evidence="2 3" key="1">
    <citation type="journal article" date="2019" name="Sci. Rep.">
        <title>Orb-weaving spider Araneus ventricosus genome elucidates the spidroin gene catalogue.</title>
        <authorList>
            <person name="Kono N."/>
            <person name="Nakamura H."/>
            <person name="Ohtoshi R."/>
            <person name="Moran D.A.P."/>
            <person name="Shinohara A."/>
            <person name="Yoshida Y."/>
            <person name="Fujiwara M."/>
            <person name="Mori M."/>
            <person name="Tomita M."/>
            <person name="Arakawa K."/>
        </authorList>
    </citation>
    <scope>NUCLEOTIDE SEQUENCE [LARGE SCALE GENOMIC DNA]</scope>
</reference>
<evidence type="ECO:0000256" key="1">
    <source>
        <dbReference type="SAM" id="MobiDB-lite"/>
    </source>
</evidence>
<dbReference type="Proteomes" id="UP000499080">
    <property type="component" value="Unassembled WGS sequence"/>
</dbReference>
<protein>
    <submittedName>
        <fullName evidence="2">Uncharacterized protein</fullName>
    </submittedName>
</protein>
<accession>A0A4Y2IT48</accession>
<keyword evidence="3" id="KW-1185">Reference proteome</keyword>
<dbReference type="AlphaFoldDB" id="A0A4Y2IT48"/>
<dbReference type="EMBL" id="BGPR01187290">
    <property type="protein sequence ID" value="GBM80957.1"/>
    <property type="molecule type" value="Genomic_DNA"/>
</dbReference>